<comment type="caution">
    <text evidence="11">The sequence shown here is derived from an EMBL/GenBank/DDBJ whole genome shotgun (WGS) entry which is preliminary data.</text>
</comment>
<dbReference type="PANTHER" id="PTHR30040:SF2">
    <property type="entry name" value="FAD:PROTEIN FMN TRANSFERASE"/>
    <property type="match status" value="1"/>
</dbReference>
<dbReference type="RefSeq" id="WP_010851646.1">
    <property type="nucleotide sequence ID" value="NZ_HF570956.1"/>
</dbReference>
<evidence type="ECO:0000256" key="1">
    <source>
        <dbReference type="ARBA" id="ARBA00001946"/>
    </source>
</evidence>
<dbReference type="OrthoDB" id="9778595at2"/>
<dbReference type="GO" id="GO:0046872">
    <property type="term" value="F:metal ion binding"/>
    <property type="evidence" value="ECO:0007669"/>
    <property type="project" value="UniProtKB-KW"/>
</dbReference>
<reference evidence="11 12" key="1">
    <citation type="journal article" date="2013" name="ISME J.">
        <title>A metabolic model for members of the genus Tetrasphaera involved in enhanced biological phosphorus removal.</title>
        <authorList>
            <person name="Kristiansen R."/>
            <person name="Nguyen H.T.T."/>
            <person name="Saunders A.M."/>
            <person name="Nielsen J.L."/>
            <person name="Wimmer R."/>
            <person name="Le V.Q."/>
            <person name="McIlroy S.J."/>
            <person name="Petrovski S."/>
            <person name="Seviour R.J."/>
            <person name="Calteau A."/>
            <person name="Nielsen K.L."/>
            <person name="Nielsen P.H."/>
        </authorList>
    </citation>
    <scope>NUCLEOTIDE SEQUENCE [LARGE SCALE GENOMIC DNA]</scope>
    <source>
        <strain evidence="11 12">Lp2</strain>
    </source>
</reference>
<evidence type="ECO:0000256" key="2">
    <source>
        <dbReference type="ARBA" id="ARBA00011955"/>
    </source>
</evidence>
<dbReference type="Gene3D" id="3.10.520.10">
    <property type="entry name" value="ApbE-like domains"/>
    <property type="match status" value="2"/>
</dbReference>
<proteinExistence type="predicted"/>
<name>N0DXU8_9MICO</name>
<keyword evidence="4" id="KW-0285">Flavoprotein</keyword>
<evidence type="ECO:0000256" key="3">
    <source>
        <dbReference type="ARBA" id="ARBA00016337"/>
    </source>
</evidence>
<evidence type="ECO:0000256" key="4">
    <source>
        <dbReference type="ARBA" id="ARBA00022630"/>
    </source>
</evidence>
<evidence type="ECO:0000256" key="5">
    <source>
        <dbReference type="ARBA" id="ARBA00022679"/>
    </source>
</evidence>
<dbReference type="EMBL" id="CAIZ01000019">
    <property type="protein sequence ID" value="CCH68747.1"/>
    <property type="molecule type" value="Genomic_DNA"/>
</dbReference>
<dbReference type="HOGENOM" id="CLU_044403_4_1_11"/>
<evidence type="ECO:0000256" key="8">
    <source>
        <dbReference type="ARBA" id="ARBA00022842"/>
    </source>
</evidence>
<evidence type="ECO:0000256" key="9">
    <source>
        <dbReference type="ARBA" id="ARBA00031306"/>
    </source>
</evidence>
<keyword evidence="5" id="KW-0808">Transferase</keyword>
<dbReference type="STRING" id="1193181.BN10_1150010"/>
<sequence>MTTLEIPVRPHTTTGVTPTLGRKAFVEQVMGMPVSVHIRATEPTRVDIAAAAAAVFAHLRKVDEVLSTWRTDSHLLRLQHGTATTDELHPWLADVTLLCLEAEDRTDGLFSAWRARPAGRTVFDPTGLVKGWAVAAASAHLETVPEIAWSINAGGDIAVGTGRGMHGVAPVWRVGIEDPRVRGQIADVVTLTRGGMATSGAAIRGAHVLDPRTGSAVERPGSVTVVGPDLLWADVWATAAWVDPDAAQALMAARDPEHHLIRL</sequence>
<keyword evidence="8" id="KW-0460">Magnesium</keyword>
<dbReference type="GO" id="GO:0016740">
    <property type="term" value="F:transferase activity"/>
    <property type="evidence" value="ECO:0007669"/>
    <property type="project" value="UniProtKB-KW"/>
</dbReference>
<accession>N0DXU8</accession>
<dbReference type="SUPFAM" id="SSF143631">
    <property type="entry name" value="ApbE-like"/>
    <property type="match status" value="1"/>
</dbReference>
<dbReference type="eggNOG" id="COG1477">
    <property type="taxonomic scope" value="Bacteria"/>
</dbReference>
<evidence type="ECO:0000313" key="12">
    <source>
        <dbReference type="Proteomes" id="UP000013167"/>
    </source>
</evidence>
<protein>
    <recommendedName>
        <fullName evidence="3">FAD:protein FMN transferase</fullName>
        <ecNumber evidence="2">2.7.1.180</ecNumber>
    </recommendedName>
    <alternativeName>
        <fullName evidence="9">Flavin transferase</fullName>
    </alternativeName>
</protein>
<dbReference type="InterPro" id="IPR003374">
    <property type="entry name" value="ApbE-like_sf"/>
</dbReference>
<dbReference type="EC" id="2.7.1.180" evidence="2"/>
<comment type="catalytic activity">
    <reaction evidence="10">
        <text>L-threonyl-[protein] + FAD = FMN-L-threonyl-[protein] + AMP + H(+)</text>
        <dbReference type="Rhea" id="RHEA:36847"/>
        <dbReference type="Rhea" id="RHEA-COMP:11060"/>
        <dbReference type="Rhea" id="RHEA-COMP:11061"/>
        <dbReference type="ChEBI" id="CHEBI:15378"/>
        <dbReference type="ChEBI" id="CHEBI:30013"/>
        <dbReference type="ChEBI" id="CHEBI:57692"/>
        <dbReference type="ChEBI" id="CHEBI:74257"/>
        <dbReference type="ChEBI" id="CHEBI:456215"/>
        <dbReference type="EC" id="2.7.1.180"/>
    </reaction>
</comment>
<dbReference type="Proteomes" id="UP000013167">
    <property type="component" value="Unassembled WGS sequence"/>
</dbReference>
<evidence type="ECO:0000313" key="11">
    <source>
        <dbReference type="EMBL" id="CCH68747.1"/>
    </source>
</evidence>
<keyword evidence="7" id="KW-0274">FAD</keyword>
<keyword evidence="12" id="KW-1185">Reference proteome</keyword>
<dbReference type="AlphaFoldDB" id="N0DXU8"/>
<evidence type="ECO:0000256" key="10">
    <source>
        <dbReference type="ARBA" id="ARBA00048540"/>
    </source>
</evidence>
<evidence type="ECO:0000256" key="6">
    <source>
        <dbReference type="ARBA" id="ARBA00022723"/>
    </source>
</evidence>
<dbReference type="Pfam" id="PF02424">
    <property type="entry name" value="ApbE"/>
    <property type="match status" value="2"/>
</dbReference>
<organism evidence="11 12">
    <name type="scientific">Phycicoccus elongatus Lp2</name>
    <dbReference type="NCBI Taxonomy" id="1193181"/>
    <lineage>
        <taxon>Bacteria</taxon>
        <taxon>Bacillati</taxon>
        <taxon>Actinomycetota</taxon>
        <taxon>Actinomycetes</taxon>
        <taxon>Micrococcales</taxon>
        <taxon>Intrasporangiaceae</taxon>
        <taxon>Phycicoccus</taxon>
    </lineage>
</organism>
<comment type="cofactor">
    <cofactor evidence="1">
        <name>Mg(2+)</name>
        <dbReference type="ChEBI" id="CHEBI:18420"/>
    </cofactor>
</comment>
<dbReference type="PANTHER" id="PTHR30040">
    <property type="entry name" value="THIAMINE BIOSYNTHESIS LIPOPROTEIN APBE"/>
    <property type="match status" value="1"/>
</dbReference>
<keyword evidence="11" id="KW-0449">Lipoprotein</keyword>
<evidence type="ECO:0000256" key="7">
    <source>
        <dbReference type="ARBA" id="ARBA00022827"/>
    </source>
</evidence>
<gene>
    <name evidence="11" type="ORF">BN10_1150010</name>
</gene>
<keyword evidence="6" id="KW-0479">Metal-binding</keyword>
<dbReference type="InterPro" id="IPR024932">
    <property type="entry name" value="ApbE"/>
</dbReference>